<dbReference type="AlphaFoldDB" id="A7I7X9"/>
<keyword evidence="1" id="KW-0456">Lyase</keyword>
<keyword evidence="2" id="KW-1185">Reference proteome</keyword>
<sequence length="278" mass="30069">MNDTARTMLVRLVSLYGVSIAHDANRCEGLLRDTCPECNREIFVLVHTVRQHIPDDLLTPRHTLPLALTEAFLVKRLEDELGFSVDVARWAVTSWAEALGRADPAPAPVQELVRVAPEPVSGSTDPALRAQWTEKLRNATRPVRLGIIANLAAAPDATNSRLLIATLENDDWAVREAAFDTLCDPGTSASGLLIDALHEAPEGLTWRIVLVLGALKARDAVGSLLPLLDCSPRVRDAAIWALGEIGDTRAATALMDLIRHADSATGHAAEDALRKIGR</sequence>
<proteinExistence type="predicted"/>
<dbReference type="SMART" id="SM00567">
    <property type="entry name" value="EZ_HEAT"/>
    <property type="match status" value="2"/>
</dbReference>
<dbReference type="SUPFAM" id="SSF48371">
    <property type="entry name" value="ARM repeat"/>
    <property type="match status" value="1"/>
</dbReference>
<organism evidence="1 2">
    <name type="scientific">Methanoregula boonei (strain DSM 21154 / JCM 14090 / 6A8)</name>
    <dbReference type="NCBI Taxonomy" id="456442"/>
    <lineage>
        <taxon>Archaea</taxon>
        <taxon>Methanobacteriati</taxon>
        <taxon>Methanobacteriota</taxon>
        <taxon>Stenosarchaea group</taxon>
        <taxon>Methanomicrobia</taxon>
        <taxon>Methanomicrobiales</taxon>
        <taxon>Methanoregulaceae</taxon>
        <taxon>Methanoregula</taxon>
    </lineage>
</organism>
<dbReference type="Gene3D" id="1.25.10.10">
    <property type="entry name" value="Leucine-rich Repeat Variant"/>
    <property type="match status" value="1"/>
</dbReference>
<accession>A7I7X9</accession>
<evidence type="ECO:0000313" key="1">
    <source>
        <dbReference type="EMBL" id="ABS55840.1"/>
    </source>
</evidence>
<protein>
    <submittedName>
        <fullName evidence="1">PBS lyase HEAT domain protein repeat-containing protein</fullName>
    </submittedName>
</protein>
<dbReference type="RefSeq" id="WP_012106873.1">
    <property type="nucleotide sequence ID" value="NC_009712.1"/>
</dbReference>
<dbReference type="InterPro" id="IPR004155">
    <property type="entry name" value="PBS_lyase_HEAT"/>
</dbReference>
<dbReference type="Pfam" id="PF13646">
    <property type="entry name" value="HEAT_2"/>
    <property type="match status" value="1"/>
</dbReference>
<dbReference type="Proteomes" id="UP000002408">
    <property type="component" value="Chromosome"/>
</dbReference>
<dbReference type="InterPro" id="IPR016024">
    <property type="entry name" value="ARM-type_fold"/>
</dbReference>
<name>A7I7X9_METB6</name>
<reference evidence="2" key="1">
    <citation type="journal article" date="2015" name="Microbiology">
        <title>Genome of Methanoregula boonei 6A8 reveals adaptations to oligotrophic peatland environments.</title>
        <authorList>
            <person name="Braeuer S."/>
            <person name="Cadillo-Quiroz H."/>
            <person name="Kyrpides N."/>
            <person name="Woyke T."/>
            <person name="Goodwin L."/>
            <person name="Detter C."/>
            <person name="Podell S."/>
            <person name="Yavitt J.B."/>
            <person name="Zinder S.H."/>
        </authorList>
    </citation>
    <scope>NUCLEOTIDE SEQUENCE [LARGE SCALE GENOMIC DNA]</scope>
    <source>
        <strain evidence="2">DSM 21154 / JCM 14090 / 6A8</strain>
    </source>
</reference>
<dbReference type="HOGENOM" id="CLU_999686_0_0_2"/>
<gene>
    <name evidence="1" type="ordered locus">Mboo_1322</name>
</gene>
<dbReference type="InterPro" id="IPR011989">
    <property type="entry name" value="ARM-like"/>
</dbReference>
<dbReference type="OrthoDB" id="142930at2157"/>
<dbReference type="eggNOG" id="arCOG02966">
    <property type="taxonomic scope" value="Archaea"/>
</dbReference>
<dbReference type="KEGG" id="mbn:Mboo_1322"/>
<evidence type="ECO:0000313" key="2">
    <source>
        <dbReference type="Proteomes" id="UP000002408"/>
    </source>
</evidence>
<dbReference type="STRING" id="456442.Mboo_1322"/>
<dbReference type="GeneID" id="25393919"/>
<dbReference type="EMBL" id="CP000780">
    <property type="protein sequence ID" value="ABS55840.1"/>
    <property type="molecule type" value="Genomic_DNA"/>
</dbReference>
<dbReference type="GO" id="GO:0016829">
    <property type="term" value="F:lyase activity"/>
    <property type="evidence" value="ECO:0007669"/>
    <property type="project" value="UniProtKB-KW"/>
</dbReference>